<comment type="caution">
    <text evidence="3">Lacks conserved residue(s) required for the propagation of feature annotation.</text>
</comment>
<keyword evidence="1" id="KW-0677">Repeat</keyword>
<keyword evidence="4" id="KW-1133">Transmembrane helix</keyword>
<accession>A0AAV1L377</accession>
<keyword evidence="7" id="KW-1185">Reference proteome</keyword>
<feature type="transmembrane region" description="Helical" evidence="4">
    <location>
        <begin position="865"/>
        <end position="887"/>
    </location>
</feature>
<dbReference type="InterPro" id="IPR000884">
    <property type="entry name" value="TSP1_rpt"/>
</dbReference>
<dbReference type="CDD" id="cd00110">
    <property type="entry name" value="LamG"/>
    <property type="match status" value="1"/>
</dbReference>
<protein>
    <recommendedName>
        <fullName evidence="5">Laminin G domain-containing protein</fullName>
    </recommendedName>
</protein>
<dbReference type="InterPro" id="IPR052065">
    <property type="entry name" value="Compl_asym_regulator"/>
</dbReference>
<feature type="domain" description="Laminin G" evidence="5">
    <location>
        <begin position="538"/>
        <end position="781"/>
    </location>
</feature>
<evidence type="ECO:0000256" key="4">
    <source>
        <dbReference type="SAM" id="Phobius"/>
    </source>
</evidence>
<keyword evidence="4" id="KW-0472">Membrane</keyword>
<organism evidence="6 7">
    <name type="scientific">Parnassius mnemosyne</name>
    <name type="common">clouded apollo</name>
    <dbReference type="NCBI Taxonomy" id="213953"/>
    <lineage>
        <taxon>Eukaryota</taxon>
        <taxon>Metazoa</taxon>
        <taxon>Ecdysozoa</taxon>
        <taxon>Arthropoda</taxon>
        <taxon>Hexapoda</taxon>
        <taxon>Insecta</taxon>
        <taxon>Pterygota</taxon>
        <taxon>Neoptera</taxon>
        <taxon>Endopterygota</taxon>
        <taxon>Lepidoptera</taxon>
        <taxon>Glossata</taxon>
        <taxon>Ditrysia</taxon>
        <taxon>Papilionoidea</taxon>
        <taxon>Papilionidae</taxon>
        <taxon>Parnassiinae</taxon>
        <taxon>Parnassini</taxon>
        <taxon>Parnassius</taxon>
        <taxon>Driopa</taxon>
    </lineage>
</organism>
<dbReference type="PROSITE" id="PS50025">
    <property type="entry name" value="LAM_G_DOMAIN"/>
    <property type="match status" value="1"/>
</dbReference>
<gene>
    <name evidence="6" type="ORF">PARMNEM_LOCUS9107</name>
</gene>
<dbReference type="InterPro" id="IPR001791">
    <property type="entry name" value="Laminin_G"/>
</dbReference>
<name>A0AAV1L377_9NEOP</name>
<dbReference type="SMART" id="SM00209">
    <property type="entry name" value="TSP1"/>
    <property type="match status" value="4"/>
</dbReference>
<proteinExistence type="predicted"/>
<dbReference type="Pfam" id="PF00090">
    <property type="entry name" value="TSP_1"/>
    <property type="match status" value="4"/>
</dbReference>
<dbReference type="SMART" id="SM00282">
    <property type="entry name" value="LamG"/>
    <property type="match status" value="2"/>
</dbReference>
<evidence type="ECO:0000259" key="5">
    <source>
        <dbReference type="PROSITE" id="PS50025"/>
    </source>
</evidence>
<dbReference type="PANTHER" id="PTHR22906">
    <property type="entry name" value="PROPERDIN"/>
    <property type="match status" value="1"/>
</dbReference>
<sequence length="1096" mass="123349">MSDIHKLIYFVILLLFIIFIKKLATKKPHNKEQQAIWRLECALGVISEPECPVDGGWSPWSPWSNCHGTCDSVGHCKRTRECNNPPASKEGTPCNGSDEEIDTCYIKNCSVNDFRECIKGDLIRTEAMRQLETVPVLMKQCLENECSFESVEKALTKDNAWQLNAETIWNSLQCVKHNIGCPVIGEWGTWGSWSNCGALCGKGFHWRLRRCDTPPPSDARLVCIGNPLQSEDCEGDQCAIDGKYSDQNASGIWSNWEKWSACSENCGIGVRRRRRYCVENQKTRISATWGTHCRGQHDQLEVCENKQCLLNGGWSGWSTWGGCSQSCGGGKRFRTRSCTRPIPSGGSNCVGPKSEEGSCHLAPCEVHSHVVALFNGESFLQYDFPQKQSTLFHSFIRFMPLSPHGTLIRRGDITNPIIRLSLQKWYLCLDARGSSQSCNMLRICSTYPIEPASWLSVMITVNKEEASLRINDALTPIRGAFPCDPKLTDDALSVVVGEKFHGVIQEIVVNFIPLDMTINNRNRMIRSNYVPSSASNIAYENANFEEAYVYLDNDYYLRMPCFDNQNEWTLSLTIRPKGQVGIILFLPGIQHDHWLCLALLNMRLKVKLSLGDFRSESTSSTECHPGQWLDIVLSKKSESETIEATINGGERLHVLLMDRNSRNRRELNRFFPLEKYLLKNELRESNNTSIIVNCSNCVLCYDEFYIGSVPYEFKNEMPEDFGSFAGIIAALSVNGKLLDIHSFGIERNKDNIMILSSRTASISGFYYETVWSASNSFNLTCLHARTKRTPNKAWWFFLDTAVNSDLKGKAVKTLDDGRVLKLITTAENNHRGFYTCRAHTNKLTRNVVTYGVIGEIQYKLTEPDITTVVAVFTTIALVIATLTWLIIEGINDLRNGYGFFRDAHLSPQEEAEAVCKYIDQNIHLFESTKAADIAKARARRKGRYLASKSSFAAQEPEGIIAFQKNLSNLDNSTSSEPEGLPALPEVKSILTDTGHDVYRCEPSYVSSPRHGSNISSPVQELSSSFESSPRKICSRLLITRNQNTSKENIISKRKRRANVSIKEKKVLQIPSSACGNSSPAHKILQKFRMLDHTNHA</sequence>
<evidence type="ECO:0000313" key="6">
    <source>
        <dbReference type="EMBL" id="CAK1588472.1"/>
    </source>
</evidence>
<dbReference type="InterPro" id="IPR013320">
    <property type="entry name" value="ConA-like_dom_sf"/>
</dbReference>
<dbReference type="Gene3D" id="2.20.100.10">
    <property type="entry name" value="Thrombospondin type-1 (TSP1) repeat"/>
    <property type="match status" value="4"/>
</dbReference>
<dbReference type="SUPFAM" id="SSF49899">
    <property type="entry name" value="Concanavalin A-like lectins/glucanases"/>
    <property type="match status" value="2"/>
</dbReference>
<dbReference type="Pfam" id="PF00054">
    <property type="entry name" value="Laminin_G_1"/>
    <property type="match status" value="1"/>
</dbReference>
<evidence type="ECO:0000313" key="7">
    <source>
        <dbReference type="Proteomes" id="UP001314205"/>
    </source>
</evidence>
<evidence type="ECO:0000256" key="1">
    <source>
        <dbReference type="ARBA" id="ARBA00022737"/>
    </source>
</evidence>
<dbReference type="Proteomes" id="UP001314205">
    <property type="component" value="Unassembled WGS sequence"/>
</dbReference>
<dbReference type="PANTHER" id="PTHR22906:SF21">
    <property type="entry name" value="SEMA DOMAIN-CONTAINING PROTEIN"/>
    <property type="match status" value="1"/>
</dbReference>
<keyword evidence="4" id="KW-0812">Transmembrane</keyword>
<dbReference type="PROSITE" id="PS50092">
    <property type="entry name" value="TSP1"/>
    <property type="match status" value="4"/>
</dbReference>
<evidence type="ECO:0000256" key="2">
    <source>
        <dbReference type="ARBA" id="ARBA00023157"/>
    </source>
</evidence>
<keyword evidence="2" id="KW-1015">Disulfide bond</keyword>
<comment type="caution">
    <text evidence="6">The sequence shown here is derived from an EMBL/GenBank/DDBJ whole genome shotgun (WGS) entry which is preliminary data.</text>
</comment>
<dbReference type="AlphaFoldDB" id="A0AAV1L377"/>
<feature type="transmembrane region" description="Helical" evidence="4">
    <location>
        <begin position="7"/>
        <end position="24"/>
    </location>
</feature>
<reference evidence="6 7" key="1">
    <citation type="submission" date="2023-11" db="EMBL/GenBank/DDBJ databases">
        <authorList>
            <person name="Hedman E."/>
            <person name="Englund M."/>
            <person name="Stromberg M."/>
            <person name="Nyberg Akerstrom W."/>
            <person name="Nylinder S."/>
            <person name="Jareborg N."/>
            <person name="Kallberg Y."/>
            <person name="Kronander E."/>
        </authorList>
    </citation>
    <scope>NUCLEOTIDE SEQUENCE [LARGE SCALE GENOMIC DNA]</scope>
</reference>
<dbReference type="Gene3D" id="2.60.120.200">
    <property type="match status" value="2"/>
</dbReference>
<dbReference type="InterPro" id="IPR036383">
    <property type="entry name" value="TSP1_rpt_sf"/>
</dbReference>
<dbReference type="EMBL" id="CAVLGL010000082">
    <property type="protein sequence ID" value="CAK1588472.1"/>
    <property type="molecule type" value="Genomic_DNA"/>
</dbReference>
<evidence type="ECO:0000256" key="3">
    <source>
        <dbReference type="PROSITE-ProRule" id="PRU00122"/>
    </source>
</evidence>
<dbReference type="SUPFAM" id="SSF82895">
    <property type="entry name" value="TSP-1 type 1 repeat"/>
    <property type="match status" value="4"/>
</dbReference>
<dbReference type="FunFam" id="2.20.100.10:FF:000001">
    <property type="entry name" value="semaphorin-5A isoform X1"/>
    <property type="match status" value="3"/>
</dbReference>